<keyword evidence="6" id="KW-0067">ATP-binding</keyword>
<keyword evidence="2" id="KW-0723">Serine/threonine-protein kinase</keyword>
<dbReference type="RefSeq" id="WP_235050223.1">
    <property type="nucleotide sequence ID" value="NZ_JAKFHA010000001.1"/>
</dbReference>
<keyword evidence="3" id="KW-0808">Transferase</keyword>
<keyword evidence="4" id="KW-0547">Nucleotide-binding</keyword>
<dbReference type="Gene3D" id="1.25.40.10">
    <property type="entry name" value="Tetratricopeptide repeat domain"/>
    <property type="match status" value="1"/>
</dbReference>
<dbReference type="EMBL" id="JAKFHA010000001">
    <property type="protein sequence ID" value="MCF2526169.1"/>
    <property type="molecule type" value="Genomic_DNA"/>
</dbReference>
<evidence type="ECO:0000259" key="10">
    <source>
        <dbReference type="PROSITE" id="PS50011"/>
    </source>
</evidence>
<dbReference type="CDD" id="cd14014">
    <property type="entry name" value="STKc_PknB_like"/>
    <property type="match status" value="1"/>
</dbReference>
<evidence type="ECO:0000256" key="3">
    <source>
        <dbReference type="ARBA" id="ARBA00022679"/>
    </source>
</evidence>
<keyword evidence="5 11" id="KW-0418">Kinase</keyword>
<evidence type="ECO:0000256" key="7">
    <source>
        <dbReference type="ARBA" id="ARBA00047899"/>
    </source>
</evidence>
<dbReference type="PROSITE" id="PS50011">
    <property type="entry name" value="PROTEIN_KINASE_DOM"/>
    <property type="match status" value="1"/>
</dbReference>
<dbReference type="InterPro" id="IPR031634">
    <property type="entry name" value="PknG_rubred"/>
</dbReference>
<dbReference type="InterPro" id="IPR011990">
    <property type="entry name" value="TPR-like_helical_dom_sf"/>
</dbReference>
<evidence type="ECO:0000256" key="1">
    <source>
        <dbReference type="ARBA" id="ARBA00012513"/>
    </source>
</evidence>
<evidence type="ECO:0000256" key="2">
    <source>
        <dbReference type="ARBA" id="ARBA00022527"/>
    </source>
</evidence>
<dbReference type="PANTHER" id="PTHR24363:SF0">
    <property type="entry name" value="SERINE_THREONINE KINASE LIKE DOMAIN CONTAINING 1"/>
    <property type="match status" value="1"/>
</dbReference>
<dbReference type="Gene3D" id="1.10.510.10">
    <property type="entry name" value="Transferase(Phosphotransferase) domain 1"/>
    <property type="match status" value="1"/>
</dbReference>
<dbReference type="AlphaFoldDB" id="A0AA41U1I5"/>
<comment type="caution">
    <text evidence="11">The sequence shown here is derived from an EMBL/GenBank/DDBJ whole genome shotgun (WGS) entry which is preliminary data.</text>
</comment>
<gene>
    <name evidence="11" type="ORF">LZ495_02890</name>
</gene>
<dbReference type="Pfam" id="PF00069">
    <property type="entry name" value="Pkinase"/>
    <property type="match status" value="1"/>
</dbReference>
<dbReference type="PANTHER" id="PTHR24363">
    <property type="entry name" value="SERINE/THREONINE PROTEIN KINASE"/>
    <property type="match status" value="1"/>
</dbReference>
<feature type="compositionally biased region" description="Low complexity" evidence="9">
    <location>
        <begin position="80"/>
        <end position="124"/>
    </location>
</feature>
<evidence type="ECO:0000256" key="6">
    <source>
        <dbReference type="ARBA" id="ARBA00022840"/>
    </source>
</evidence>
<dbReference type="InterPro" id="IPR011009">
    <property type="entry name" value="Kinase-like_dom_sf"/>
</dbReference>
<evidence type="ECO:0000313" key="11">
    <source>
        <dbReference type="EMBL" id="MCF2526169.1"/>
    </source>
</evidence>
<accession>A0AA41U1I5</accession>
<dbReference type="FunFam" id="1.10.510.10:FF:000306">
    <property type="entry name" value="Serine/threonine protein kinase"/>
    <property type="match status" value="1"/>
</dbReference>
<keyword evidence="12" id="KW-1185">Reference proteome</keyword>
<dbReference type="Proteomes" id="UP001165378">
    <property type="component" value="Unassembled WGS sequence"/>
</dbReference>
<evidence type="ECO:0000256" key="9">
    <source>
        <dbReference type="SAM" id="MobiDB-lite"/>
    </source>
</evidence>
<comment type="catalytic activity">
    <reaction evidence="7">
        <text>L-threonyl-[protein] + ATP = O-phospho-L-threonyl-[protein] + ADP + H(+)</text>
        <dbReference type="Rhea" id="RHEA:46608"/>
        <dbReference type="Rhea" id="RHEA-COMP:11060"/>
        <dbReference type="Rhea" id="RHEA-COMP:11605"/>
        <dbReference type="ChEBI" id="CHEBI:15378"/>
        <dbReference type="ChEBI" id="CHEBI:30013"/>
        <dbReference type="ChEBI" id="CHEBI:30616"/>
        <dbReference type="ChEBI" id="CHEBI:61977"/>
        <dbReference type="ChEBI" id="CHEBI:456216"/>
        <dbReference type="EC" id="2.7.11.1"/>
    </reaction>
</comment>
<dbReference type="GO" id="GO:0004674">
    <property type="term" value="F:protein serine/threonine kinase activity"/>
    <property type="evidence" value="ECO:0007669"/>
    <property type="project" value="UniProtKB-KW"/>
</dbReference>
<reference evidence="11" key="1">
    <citation type="submission" date="2022-01" db="EMBL/GenBank/DDBJ databases">
        <title>Genome-Based Taxonomic Classification of the Phylum Actinobacteria.</title>
        <authorList>
            <person name="Gao Y."/>
        </authorList>
    </citation>
    <scope>NUCLEOTIDE SEQUENCE</scope>
    <source>
        <strain evidence="11">KLBMP 8922</strain>
    </source>
</reference>
<evidence type="ECO:0000256" key="8">
    <source>
        <dbReference type="ARBA" id="ARBA00048679"/>
    </source>
</evidence>
<organism evidence="11 12">
    <name type="scientific">Yinghuangia soli</name>
    <dbReference type="NCBI Taxonomy" id="2908204"/>
    <lineage>
        <taxon>Bacteria</taxon>
        <taxon>Bacillati</taxon>
        <taxon>Actinomycetota</taxon>
        <taxon>Actinomycetes</taxon>
        <taxon>Kitasatosporales</taxon>
        <taxon>Streptomycetaceae</taxon>
        <taxon>Yinghuangia</taxon>
    </lineage>
</organism>
<dbReference type="GO" id="GO:0005524">
    <property type="term" value="F:ATP binding"/>
    <property type="evidence" value="ECO:0007669"/>
    <property type="project" value="UniProtKB-KW"/>
</dbReference>
<dbReference type="SUPFAM" id="SSF56112">
    <property type="entry name" value="Protein kinase-like (PK-like)"/>
    <property type="match status" value="1"/>
</dbReference>
<feature type="compositionally biased region" description="Gly residues" evidence="9">
    <location>
        <begin position="40"/>
        <end position="49"/>
    </location>
</feature>
<feature type="compositionally biased region" description="Gly residues" evidence="9">
    <location>
        <begin position="61"/>
        <end position="79"/>
    </location>
</feature>
<dbReference type="Gene3D" id="3.30.200.20">
    <property type="entry name" value="Phosphorylase Kinase, domain 1"/>
    <property type="match status" value="1"/>
</dbReference>
<comment type="catalytic activity">
    <reaction evidence="8">
        <text>L-seryl-[protein] + ATP = O-phospho-L-seryl-[protein] + ADP + H(+)</text>
        <dbReference type="Rhea" id="RHEA:17989"/>
        <dbReference type="Rhea" id="RHEA-COMP:9863"/>
        <dbReference type="Rhea" id="RHEA-COMP:11604"/>
        <dbReference type="ChEBI" id="CHEBI:15378"/>
        <dbReference type="ChEBI" id="CHEBI:29999"/>
        <dbReference type="ChEBI" id="CHEBI:30616"/>
        <dbReference type="ChEBI" id="CHEBI:83421"/>
        <dbReference type="ChEBI" id="CHEBI:456216"/>
        <dbReference type="EC" id="2.7.11.1"/>
    </reaction>
</comment>
<dbReference type="SUPFAM" id="SSF48452">
    <property type="entry name" value="TPR-like"/>
    <property type="match status" value="1"/>
</dbReference>
<dbReference type="Pfam" id="PF16919">
    <property type="entry name" value="PknG_rubred"/>
    <property type="match status" value="1"/>
</dbReference>
<dbReference type="InterPro" id="IPR031636">
    <property type="entry name" value="PknG_TPR"/>
</dbReference>
<evidence type="ECO:0000256" key="5">
    <source>
        <dbReference type="ARBA" id="ARBA00022777"/>
    </source>
</evidence>
<dbReference type="Pfam" id="PF16918">
    <property type="entry name" value="PknG_TPR"/>
    <property type="match status" value="1"/>
</dbReference>
<dbReference type="EC" id="2.7.11.1" evidence="1"/>
<evidence type="ECO:0000256" key="4">
    <source>
        <dbReference type="ARBA" id="ARBA00022741"/>
    </source>
</evidence>
<feature type="region of interest" description="Disordered" evidence="9">
    <location>
        <begin position="26"/>
        <end position="124"/>
    </location>
</feature>
<proteinExistence type="predicted"/>
<feature type="domain" description="Protein kinase" evidence="10">
    <location>
        <begin position="203"/>
        <end position="459"/>
    </location>
</feature>
<name>A0AA41U1I5_9ACTN</name>
<dbReference type="InterPro" id="IPR000719">
    <property type="entry name" value="Prot_kinase_dom"/>
</dbReference>
<sequence length="798" mass="84889">MATCNRPGCGTGTIDEDGYCLDCGRAPLKTAGGAPPKVPGQGGLPGQPGAGKSDPGRPAHMGGGSVLASGLSGGYGPGGAQSSAQAGPGRSGSARSGVTSSGRTGTGRTSGRSSRRGAASSGRRLGAGIVEIPAVPVRDPATILMKDPVIPEEKRFCRDENCGRPVGRGRDGKPGIANGFCPYDRTPYSFAPKLEPGDMVGQYRVVGCLARGGFGWVYLAVDTVLHDKWVVLKGLLGSGDIDARAAAVAEQRILAHTQHANIVTIHNVVTHQDRYTGDAETYIVMEYVGGMSLKDLLERRRTESGDRRAVLPLEQVLAYAIEILPAFGHLHNRGLVYCDFKPDNVIQTDDQLKLIDMGAVRELDDEDGAIYGTVGYQAPEIERVGPSPESDLFTVGRTMAVLSFPFANFTRDWKHSLPPAHEVPLFREFESYHRLLLRATHPDPEQRFASAADMAEQCLGVLREVVAARSREPKPALSGLFGPETRVAHSDVAAWDEPAAPGAVATAAGLPVPRVDPTDPAAGLLASLPTNDPDELLAALTAADVDSVEATLRLAYVCIERGQVVRAEAFLDDVDPDDWRLLWYRGLAALAEGRSAEALVAFDTVRSMLPGERAPRLALGVCLEQTGQPAAAAREYEGVWDTDRSYVSAAFGLGRCRLAAGDRPGAVGTLESVPDTSSYHVAAQTAALRTRVGNRRPDEHLEHDLLQASAHLSALPVEGEAYDRLAAELLGAALEWVRAGSAGATGQGGTVLDSALEERPLRFALERTYRSLARHVDGSEERVALVDKANEVRPRTWV</sequence>
<protein>
    <recommendedName>
        <fullName evidence="1">non-specific serine/threonine protein kinase</fullName>
        <ecNumber evidence="1">2.7.11.1</ecNumber>
    </recommendedName>
</protein>
<evidence type="ECO:0000313" key="12">
    <source>
        <dbReference type="Proteomes" id="UP001165378"/>
    </source>
</evidence>